<feature type="domain" description="DUF3048" evidence="2">
    <location>
        <begin position="253"/>
        <end position="367"/>
    </location>
</feature>
<evidence type="ECO:0000259" key="1">
    <source>
        <dbReference type="Pfam" id="PF11258"/>
    </source>
</evidence>
<evidence type="ECO:0000259" key="2">
    <source>
        <dbReference type="Pfam" id="PF17479"/>
    </source>
</evidence>
<proteinExistence type="predicted"/>
<protein>
    <submittedName>
        <fullName evidence="3">DUF3048 domain-containing protein</fullName>
    </submittedName>
</protein>
<dbReference type="InterPro" id="IPR035328">
    <property type="entry name" value="DUF3048_C"/>
</dbReference>
<dbReference type="InterPro" id="IPR021416">
    <property type="entry name" value="DUF3048_N"/>
</dbReference>
<sequence length="387" mass="39933">MHVDRVGARVARASRREAGHRVDASRGGVVRRTLCTAVGVLAASLVLAACGADQPASVTKTVPPDVSVSKDAPPDPAPVPIVWPLTGVPTDEVAQRPALAIKIENSPQARPQTGLEYADMVWEEVVEGGITRYVAVFHSQIPDAVMPVRSARPMDPAIVAPLGGILAYSGAQQQYIAAINASGVQSIIMDAGNAGFRRERTRRAPHNVVGSPQTFLDQARDDRAVPPPAQFPFAPEVGQGTAASTGTPATRLDVRMSGQQRTVWDWDAASGTFLRSDGATPSVSTTGARHAARNVVLLSVQMVNTDARDPAGNPVPETQLVGTGTGVVAGGGKSVEVSWSKASTAEPLVLSGADGAQVVLDPGATWVELVPTNASGAGTSPDAAGGH</sequence>
<dbReference type="AlphaFoldDB" id="A0A4P6ENM8"/>
<dbReference type="Pfam" id="PF17479">
    <property type="entry name" value="DUF3048_C"/>
    <property type="match status" value="1"/>
</dbReference>
<evidence type="ECO:0000313" key="3">
    <source>
        <dbReference type="EMBL" id="QAY64324.1"/>
    </source>
</evidence>
<evidence type="ECO:0000313" key="4">
    <source>
        <dbReference type="Proteomes" id="UP000291758"/>
    </source>
</evidence>
<dbReference type="Proteomes" id="UP000291758">
    <property type="component" value="Chromosome"/>
</dbReference>
<dbReference type="EMBL" id="CP035495">
    <property type="protein sequence ID" value="QAY64324.1"/>
    <property type="molecule type" value="Genomic_DNA"/>
</dbReference>
<dbReference type="Pfam" id="PF11258">
    <property type="entry name" value="DUF3048"/>
    <property type="match status" value="1"/>
</dbReference>
<gene>
    <name evidence="3" type="ORF">ET495_15175</name>
</gene>
<organism evidence="3 4">
    <name type="scientific">Xylanimonas allomyrinae</name>
    <dbReference type="NCBI Taxonomy" id="2509459"/>
    <lineage>
        <taxon>Bacteria</taxon>
        <taxon>Bacillati</taxon>
        <taxon>Actinomycetota</taxon>
        <taxon>Actinomycetes</taxon>
        <taxon>Micrococcales</taxon>
        <taxon>Promicromonosporaceae</taxon>
        <taxon>Xylanimonas</taxon>
    </lineage>
</organism>
<dbReference type="InterPro" id="IPR023158">
    <property type="entry name" value="YerB-like_sf"/>
</dbReference>
<feature type="domain" description="DUF3048" evidence="1">
    <location>
        <begin position="85"/>
        <end position="222"/>
    </location>
</feature>
<keyword evidence="4" id="KW-1185">Reference proteome</keyword>
<accession>A0A4P6ENM8</accession>
<dbReference type="OrthoDB" id="9779102at2"/>
<reference evidence="3 4" key="1">
    <citation type="submission" date="2019-01" db="EMBL/GenBank/DDBJ databases">
        <title>Genome sequencing of strain 2JSPR-7.</title>
        <authorList>
            <person name="Heo J."/>
            <person name="Kim S.-J."/>
            <person name="Kim J.-S."/>
            <person name="Hong S.-B."/>
            <person name="Kwon S.-W."/>
        </authorList>
    </citation>
    <scope>NUCLEOTIDE SEQUENCE [LARGE SCALE GENOMIC DNA]</scope>
    <source>
        <strain evidence="3 4">2JSPR-7</strain>
    </source>
</reference>
<dbReference type="Gene3D" id="3.50.90.10">
    <property type="entry name" value="YerB-like"/>
    <property type="match status" value="1"/>
</dbReference>
<dbReference type="KEGG" id="xyl:ET495_15175"/>
<dbReference type="SUPFAM" id="SSF159774">
    <property type="entry name" value="YerB-like"/>
    <property type="match status" value="1"/>
</dbReference>
<name>A0A4P6ENM8_9MICO</name>